<protein>
    <submittedName>
        <fullName evidence="2">E3 ubiquitin-protein ligase SIRP1-like isoform X1</fullName>
    </submittedName>
</protein>
<dbReference type="AlphaFoldDB" id="A0A6P6A9G2"/>
<gene>
    <name evidence="2" type="primary">LOC111307663</name>
</gene>
<keyword evidence="1" id="KW-1185">Reference proteome</keyword>
<sequence length="136" mass="15598">MFPNNERDDDDQFFDDAYMEDVVIFDTDDDIMEFLEDALIDDDPPKMIRPASKSAIEGLEKVKIDERSLVSCLVCFEDVSIGTEAKRLPCSNVYRTGFFYFLSISLRPRLVLKNTVQSINVLIKSSGYFTETRTLS</sequence>
<proteinExistence type="predicted"/>
<name>A0A6P6A9G2_DURZI</name>
<dbReference type="GeneID" id="111307663"/>
<reference evidence="2" key="1">
    <citation type="submission" date="2025-08" db="UniProtKB">
        <authorList>
            <consortium name="RefSeq"/>
        </authorList>
    </citation>
    <scope>IDENTIFICATION</scope>
    <source>
        <tissue evidence="2">Fruit stalk</tissue>
    </source>
</reference>
<evidence type="ECO:0000313" key="1">
    <source>
        <dbReference type="Proteomes" id="UP000515121"/>
    </source>
</evidence>
<dbReference type="RefSeq" id="XP_022761475.1">
    <property type="nucleotide sequence ID" value="XM_022905740.1"/>
</dbReference>
<evidence type="ECO:0000313" key="2">
    <source>
        <dbReference type="RefSeq" id="XP_022761475.1"/>
    </source>
</evidence>
<dbReference type="KEGG" id="dzi:111307663"/>
<organism evidence="1 2">
    <name type="scientific">Durio zibethinus</name>
    <name type="common">Durian</name>
    <dbReference type="NCBI Taxonomy" id="66656"/>
    <lineage>
        <taxon>Eukaryota</taxon>
        <taxon>Viridiplantae</taxon>
        <taxon>Streptophyta</taxon>
        <taxon>Embryophyta</taxon>
        <taxon>Tracheophyta</taxon>
        <taxon>Spermatophyta</taxon>
        <taxon>Magnoliopsida</taxon>
        <taxon>eudicotyledons</taxon>
        <taxon>Gunneridae</taxon>
        <taxon>Pentapetalae</taxon>
        <taxon>rosids</taxon>
        <taxon>malvids</taxon>
        <taxon>Malvales</taxon>
        <taxon>Malvaceae</taxon>
        <taxon>Helicteroideae</taxon>
        <taxon>Durio</taxon>
    </lineage>
</organism>
<dbReference type="OrthoDB" id="982607at2759"/>
<dbReference type="Proteomes" id="UP000515121">
    <property type="component" value="Unplaced"/>
</dbReference>
<accession>A0A6P6A9G2</accession>